<accession>A0A9N8EJD4</accession>
<dbReference type="AlphaFoldDB" id="A0A9N8EJD4"/>
<gene>
    <name evidence="3" type="ORF">SEMRO_1273_G258360.1</name>
</gene>
<evidence type="ECO:0000256" key="2">
    <source>
        <dbReference type="ARBA" id="ARBA00022737"/>
    </source>
</evidence>
<dbReference type="PANTHER" id="PTHR48056:SF42">
    <property type="entry name" value="MDIS1-INTERACTING RECEPTOR LIKE KINASE 2-LIKE"/>
    <property type="match status" value="1"/>
</dbReference>
<dbReference type="FunFam" id="3.80.10.10:FF:000041">
    <property type="entry name" value="LRR receptor-like serine/threonine-protein kinase ERECTA"/>
    <property type="match status" value="1"/>
</dbReference>
<keyword evidence="1" id="KW-0433">Leucine-rich repeat</keyword>
<dbReference type="OrthoDB" id="676979at2759"/>
<dbReference type="Gene3D" id="3.80.10.10">
    <property type="entry name" value="Ribonuclease Inhibitor"/>
    <property type="match status" value="1"/>
</dbReference>
<dbReference type="Pfam" id="PF00560">
    <property type="entry name" value="LRR_1"/>
    <property type="match status" value="3"/>
</dbReference>
<dbReference type="SUPFAM" id="SSF52058">
    <property type="entry name" value="L domain-like"/>
    <property type="match status" value="1"/>
</dbReference>
<evidence type="ECO:0000313" key="3">
    <source>
        <dbReference type="EMBL" id="CAB9522167.1"/>
    </source>
</evidence>
<dbReference type="PANTHER" id="PTHR48056">
    <property type="entry name" value="LRR RECEPTOR-LIKE SERINE/THREONINE-PROTEIN KINASE-RELATED"/>
    <property type="match status" value="1"/>
</dbReference>
<reference evidence="3" key="1">
    <citation type="submission" date="2020-06" db="EMBL/GenBank/DDBJ databases">
        <authorList>
            <consortium name="Plant Systems Biology data submission"/>
        </authorList>
    </citation>
    <scope>NUCLEOTIDE SEQUENCE</scope>
    <source>
        <strain evidence="3">D6</strain>
    </source>
</reference>
<proteinExistence type="predicted"/>
<organism evidence="3 4">
    <name type="scientific">Seminavis robusta</name>
    <dbReference type="NCBI Taxonomy" id="568900"/>
    <lineage>
        <taxon>Eukaryota</taxon>
        <taxon>Sar</taxon>
        <taxon>Stramenopiles</taxon>
        <taxon>Ochrophyta</taxon>
        <taxon>Bacillariophyta</taxon>
        <taxon>Bacillariophyceae</taxon>
        <taxon>Bacillariophycidae</taxon>
        <taxon>Naviculales</taxon>
        <taxon>Naviculaceae</taxon>
        <taxon>Seminavis</taxon>
    </lineage>
</organism>
<dbReference type="InterPro" id="IPR050647">
    <property type="entry name" value="Plant_LRR-RLKs"/>
</dbReference>
<comment type="caution">
    <text evidence="3">The sequence shown here is derived from an EMBL/GenBank/DDBJ whole genome shotgun (WGS) entry which is preliminary data.</text>
</comment>
<protein>
    <submittedName>
        <fullName evidence="3">Leucine rich repeat</fullName>
    </submittedName>
</protein>
<evidence type="ECO:0000313" key="4">
    <source>
        <dbReference type="Proteomes" id="UP001153069"/>
    </source>
</evidence>
<dbReference type="InterPro" id="IPR001611">
    <property type="entry name" value="Leu-rich_rpt"/>
</dbReference>
<dbReference type="GO" id="GO:0033612">
    <property type="term" value="F:receptor serine/threonine kinase binding"/>
    <property type="evidence" value="ECO:0007669"/>
    <property type="project" value="TreeGrafter"/>
</dbReference>
<dbReference type="EMBL" id="CAICTM010001271">
    <property type="protein sequence ID" value="CAB9522167.1"/>
    <property type="molecule type" value="Genomic_DNA"/>
</dbReference>
<dbReference type="Proteomes" id="UP001153069">
    <property type="component" value="Unassembled WGS sequence"/>
</dbReference>
<keyword evidence="2" id="KW-0677">Repeat</keyword>
<name>A0A9N8EJD4_9STRA</name>
<dbReference type="InterPro" id="IPR032675">
    <property type="entry name" value="LRR_dom_sf"/>
</dbReference>
<sequence length="162" mass="17169">MSALSNLYLESSQLSGQLPSEIGNLQLMTHLSLFGANSLAGTLPTEIGTCTSLNVLTISYTSLRGSIPTEISRLSTTLSDLDLSYNNLQLLPSELGLLTGLGSLYLQVNPELAGTLPTELGRLTALQFFDISGCALYGSLPSEFCALVPQLTLFEHDLGACP</sequence>
<evidence type="ECO:0000256" key="1">
    <source>
        <dbReference type="ARBA" id="ARBA00022614"/>
    </source>
</evidence>
<dbReference type="PROSITE" id="PS51450">
    <property type="entry name" value="LRR"/>
    <property type="match status" value="1"/>
</dbReference>
<keyword evidence="4" id="KW-1185">Reference proteome</keyword>